<accession>A0AAW2VGG9</accession>
<organism evidence="1">
    <name type="scientific">Sesamum latifolium</name>
    <dbReference type="NCBI Taxonomy" id="2727402"/>
    <lineage>
        <taxon>Eukaryota</taxon>
        <taxon>Viridiplantae</taxon>
        <taxon>Streptophyta</taxon>
        <taxon>Embryophyta</taxon>
        <taxon>Tracheophyta</taxon>
        <taxon>Spermatophyta</taxon>
        <taxon>Magnoliopsida</taxon>
        <taxon>eudicotyledons</taxon>
        <taxon>Gunneridae</taxon>
        <taxon>Pentapetalae</taxon>
        <taxon>asterids</taxon>
        <taxon>lamiids</taxon>
        <taxon>Lamiales</taxon>
        <taxon>Pedaliaceae</taxon>
        <taxon>Sesamum</taxon>
    </lineage>
</organism>
<gene>
    <name evidence="1" type="ORF">Slati_2911300</name>
</gene>
<protein>
    <recommendedName>
        <fullName evidence="2">Reverse transcriptase</fullName>
    </recommendedName>
</protein>
<reference evidence="1" key="2">
    <citation type="journal article" date="2024" name="Plant">
        <title>Genomic evolution and insights into agronomic trait innovations of Sesamum species.</title>
        <authorList>
            <person name="Miao H."/>
            <person name="Wang L."/>
            <person name="Qu L."/>
            <person name="Liu H."/>
            <person name="Sun Y."/>
            <person name="Le M."/>
            <person name="Wang Q."/>
            <person name="Wei S."/>
            <person name="Zheng Y."/>
            <person name="Lin W."/>
            <person name="Duan Y."/>
            <person name="Cao H."/>
            <person name="Xiong S."/>
            <person name="Wang X."/>
            <person name="Wei L."/>
            <person name="Li C."/>
            <person name="Ma Q."/>
            <person name="Ju M."/>
            <person name="Zhao R."/>
            <person name="Li G."/>
            <person name="Mu C."/>
            <person name="Tian Q."/>
            <person name="Mei H."/>
            <person name="Zhang T."/>
            <person name="Gao T."/>
            <person name="Zhang H."/>
        </authorList>
    </citation>
    <scope>NUCLEOTIDE SEQUENCE</scope>
    <source>
        <strain evidence="1">KEN1</strain>
    </source>
</reference>
<reference evidence="1" key="1">
    <citation type="submission" date="2020-06" db="EMBL/GenBank/DDBJ databases">
        <authorList>
            <person name="Li T."/>
            <person name="Hu X."/>
            <person name="Zhang T."/>
            <person name="Song X."/>
            <person name="Zhang H."/>
            <person name="Dai N."/>
            <person name="Sheng W."/>
            <person name="Hou X."/>
            <person name="Wei L."/>
        </authorList>
    </citation>
    <scope>NUCLEOTIDE SEQUENCE</scope>
    <source>
        <strain evidence="1">KEN1</strain>
        <tissue evidence="1">Leaf</tissue>
    </source>
</reference>
<sequence>MHGIKKILSTFERASGLKINLEKSALVFSRNVPSHTRAELAFILGLVVQDKHDKYLGLPTAIGRSKREVFEGIKERFLEENQWVGCYALISSRPGGSYQISASSNTIICHVLFRDPGQSSQGT</sequence>
<dbReference type="EMBL" id="JACGWN010000010">
    <property type="protein sequence ID" value="KAL0427365.1"/>
    <property type="molecule type" value="Genomic_DNA"/>
</dbReference>
<evidence type="ECO:0000313" key="1">
    <source>
        <dbReference type="EMBL" id="KAL0427365.1"/>
    </source>
</evidence>
<name>A0AAW2VGG9_9LAMI</name>
<dbReference type="AlphaFoldDB" id="A0AAW2VGG9"/>
<evidence type="ECO:0008006" key="2">
    <source>
        <dbReference type="Google" id="ProtNLM"/>
    </source>
</evidence>
<dbReference type="PANTHER" id="PTHR33116">
    <property type="entry name" value="REVERSE TRANSCRIPTASE ZINC-BINDING DOMAIN-CONTAINING PROTEIN-RELATED-RELATED"/>
    <property type="match status" value="1"/>
</dbReference>
<dbReference type="PANTHER" id="PTHR33116:SF86">
    <property type="entry name" value="REVERSE TRANSCRIPTASE DOMAIN-CONTAINING PROTEIN"/>
    <property type="match status" value="1"/>
</dbReference>
<comment type="caution">
    <text evidence="1">The sequence shown here is derived from an EMBL/GenBank/DDBJ whole genome shotgun (WGS) entry which is preliminary data.</text>
</comment>
<proteinExistence type="predicted"/>